<dbReference type="PROSITE" id="PS50262">
    <property type="entry name" value="G_PROTEIN_RECEP_F1_2"/>
    <property type="match status" value="1"/>
</dbReference>
<dbReference type="EMBL" id="CAJGYM010000023">
    <property type="protein sequence ID" value="CAD6191809.1"/>
    <property type="molecule type" value="Genomic_DNA"/>
</dbReference>
<dbReference type="GO" id="GO:0016020">
    <property type="term" value="C:membrane"/>
    <property type="evidence" value="ECO:0007669"/>
    <property type="project" value="UniProtKB-SubCell"/>
</dbReference>
<protein>
    <recommendedName>
        <fullName evidence="6">G-protein coupled receptors family 1 profile domain-containing protein</fullName>
    </recommendedName>
</protein>
<evidence type="ECO:0000256" key="5">
    <source>
        <dbReference type="SAM" id="Phobius"/>
    </source>
</evidence>
<comment type="subcellular location">
    <subcellularLocation>
        <location evidence="1">Membrane</location>
        <topology evidence="1">Multi-pass membrane protein</topology>
    </subcellularLocation>
</comment>
<name>A0A8S1H7J0_9PELO</name>
<gene>
    <name evidence="7" type="ORF">CAUJ_LOCUS7728</name>
</gene>
<dbReference type="InterPro" id="IPR017452">
    <property type="entry name" value="GPCR_Rhodpsn_7TM"/>
</dbReference>
<dbReference type="Gene3D" id="1.20.1070.10">
    <property type="entry name" value="Rhodopsin 7-helix transmembrane proteins"/>
    <property type="match status" value="1"/>
</dbReference>
<feature type="transmembrane region" description="Helical" evidence="5">
    <location>
        <begin position="29"/>
        <end position="54"/>
    </location>
</feature>
<evidence type="ECO:0000256" key="2">
    <source>
        <dbReference type="ARBA" id="ARBA00022692"/>
    </source>
</evidence>
<keyword evidence="4 5" id="KW-0472">Membrane</keyword>
<evidence type="ECO:0000313" key="7">
    <source>
        <dbReference type="EMBL" id="CAD6191809.1"/>
    </source>
</evidence>
<evidence type="ECO:0000313" key="8">
    <source>
        <dbReference type="Proteomes" id="UP000835052"/>
    </source>
</evidence>
<feature type="domain" description="G-protein coupled receptors family 1 profile" evidence="6">
    <location>
        <begin position="45"/>
        <end position="324"/>
    </location>
</feature>
<dbReference type="AlphaFoldDB" id="A0A8S1H7J0"/>
<evidence type="ECO:0000256" key="4">
    <source>
        <dbReference type="ARBA" id="ARBA00023136"/>
    </source>
</evidence>
<dbReference type="InterPro" id="IPR052860">
    <property type="entry name" value="NRL-GPCR1"/>
</dbReference>
<feature type="transmembrane region" description="Helical" evidence="5">
    <location>
        <begin position="188"/>
        <end position="214"/>
    </location>
</feature>
<feature type="transmembrane region" description="Helical" evidence="5">
    <location>
        <begin position="114"/>
        <end position="137"/>
    </location>
</feature>
<evidence type="ECO:0000256" key="1">
    <source>
        <dbReference type="ARBA" id="ARBA00004141"/>
    </source>
</evidence>
<keyword evidence="8" id="KW-1185">Reference proteome</keyword>
<dbReference type="OrthoDB" id="5794765at2759"/>
<dbReference type="InterPro" id="IPR019408">
    <property type="entry name" value="7TM_GPCR_serpentine_rcpt_Srab"/>
</dbReference>
<dbReference type="SUPFAM" id="SSF81321">
    <property type="entry name" value="Family A G protein-coupled receptor-like"/>
    <property type="match status" value="1"/>
</dbReference>
<evidence type="ECO:0000256" key="3">
    <source>
        <dbReference type="ARBA" id="ARBA00022989"/>
    </source>
</evidence>
<organism evidence="7 8">
    <name type="scientific">Caenorhabditis auriculariae</name>
    <dbReference type="NCBI Taxonomy" id="2777116"/>
    <lineage>
        <taxon>Eukaryota</taxon>
        <taxon>Metazoa</taxon>
        <taxon>Ecdysozoa</taxon>
        <taxon>Nematoda</taxon>
        <taxon>Chromadorea</taxon>
        <taxon>Rhabditida</taxon>
        <taxon>Rhabditina</taxon>
        <taxon>Rhabditomorpha</taxon>
        <taxon>Rhabditoidea</taxon>
        <taxon>Rhabditidae</taxon>
        <taxon>Peloderinae</taxon>
        <taxon>Caenorhabditis</taxon>
    </lineage>
</organism>
<accession>A0A8S1H7J0</accession>
<dbReference type="PANTHER" id="PTHR47521:SF8">
    <property type="entry name" value="G-PROTEIN COUPLED RECEPTOR F27E5.5-RELATED"/>
    <property type="match status" value="1"/>
</dbReference>
<feature type="transmembrane region" description="Helical" evidence="5">
    <location>
        <begin position="66"/>
        <end position="94"/>
    </location>
</feature>
<feature type="transmembrane region" description="Helical" evidence="5">
    <location>
        <begin position="149"/>
        <end position="168"/>
    </location>
</feature>
<reference evidence="7" key="1">
    <citation type="submission" date="2020-10" db="EMBL/GenBank/DDBJ databases">
        <authorList>
            <person name="Kikuchi T."/>
        </authorList>
    </citation>
    <scope>NUCLEOTIDE SEQUENCE</scope>
    <source>
        <strain evidence="7">NKZ352</strain>
    </source>
</reference>
<feature type="transmembrane region" description="Helical" evidence="5">
    <location>
        <begin position="251"/>
        <end position="274"/>
    </location>
</feature>
<sequence length="372" mass="42271">MTSSADVIEYSRYTLGDFTVSQQVTTGNFIIYVFELAILLVSLLTNAAFFGILLTTRVLHLNLRILLLNTCIAYIFYIFSRFMIVIPLCVAHLFDTDISSISFCYVGKTIHDTVMVVAASSFLTMMIERVFATAKVATYEIYKSCKISVLLLGFQWLFAIGITVINQIDVASLPLIYPRLPCQIEYSTGRVVGVVALLTVVANIFALVGLIWVFKLNFRKYSKRNAHVFPHLTERYQVSENVRSTRMLAPMLITVFTFSIIGSVLLILTAYSVMALRDPNDRKRAEEIANFIGRGGEMMQAQDISCAISTLAFSVALRFHPTLYKNFKSIFCGEPKRKPQNLLRRLDGSLMPMTYNHQFEKHFTDLRKMWKS</sequence>
<keyword evidence="2 5" id="KW-0812">Transmembrane</keyword>
<evidence type="ECO:0000259" key="6">
    <source>
        <dbReference type="PROSITE" id="PS50262"/>
    </source>
</evidence>
<comment type="caution">
    <text evidence="7">The sequence shown here is derived from an EMBL/GenBank/DDBJ whole genome shotgun (WGS) entry which is preliminary data.</text>
</comment>
<keyword evidence="3 5" id="KW-1133">Transmembrane helix</keyword>
<dbReference type="Proteomes" id="UP000835052">
    <property type="component" value="Unassembled WGS sequence"/>
</dbReference>
<dbReference type="Pfam" id="PF10292">
    <property type="entry name" value="7TM_GPCR_Srab"/>
    <property type="match status" value="1"/>
</dbReference>
<proteinExistence type="predicted"/>
<dbReference type="PANTHER" id="PTHR47521">
    <property type="entry name" value="SERPENTINE RECEPTOR, CLASS E (EPSILON)-RELATED"/>
    <property type="match status" value="1"/>
</dbReference>